<organism evidence="9 10">
    <name type="scientific">Candidatus Cryptobacteroides avistercoris</name>
    <dbReference type="NCBI Taxonomy" id="2840758"/>
    <lineage>
        <taxon>Bacteria</taxon>
        <taxon>Pseudomonadati</taxon>
        <taxon>Bacteroidota</taxon>
        <taxon>Bacteroidia</taxon>
        <taxon>Bacteroidales</taxon>
        <taxon>Candidatus Cryptobacteroides</taxon>
    </lineage>
</organism>
<evidence type="ECO:0000256" key="2">
    <source>
        <dbReference type="ARBA" id="ARBA00022485"/>
    </source>
</evidence>
<keyword evidence="2" id="KW-0004">4Fe-4S</keyword>
<keyword evidence="4" id="KW-0249">Electron transport</keyword>
<dbReference type="SUPFAM" id="SSF54862">
    <property type="entry name" value="4Fe-4S ferredoxins"/>
    <property type="match status" value="1"/>
</dbReference>
<feature type="transmembrane region" description="Helical" evidence="7">
    <location>
        <begin position="124"/>
        <end position="149"/>
    </location>
</feature>
<feature type="transmembrane region" description="Helical" evidence="7">
    <location>
        <begin position="169"/>
        <end position="190"/>
    </location>
</feature>
<comment type="caution">
    <text evidence="9">The sequence shown here is derived from an EMBL/GenBank/DDBJ whole genome shotgun (WGS) entry which is preliminary data.</text>
</comment>
<sequence length="323" mass="34866">MLRKIRIILALVLLTGITLLLVGIGRQWWGWMANLQLLPSILALNLPVILGVLLLTLLLGRLYCSVICPLGVFQDVVIRLRRIWGEAMNRRQARRFKRLKAAGKPLPAPKNYSKRFAYKKEHRIVRAAVLLVTVAGAFLSLQFLLALLAPYSAYGRMVRSVAGLAGGESLAPALLITAGVTFALICFLAWNRGRAYCNTICPVGTLLSVFSRFSLFRLTIDESKCVACKRCGSRCKASCIDMENHFVDGSRCVLCFDCIDNCAEGAISYRFVGLKPALPKTGKGSSGADSGSGDGAPADAGRRNFLATGAALIGTAALSEAQV</sequence>
<evidence type="ECO:0000256" key="1">
    <source>
        <dbReference type="ARBA" id="ARBA00022448"/>
    </source>
</evidence>
<evidence type="ECO:0000259" key="8">
    <source>
        <dbReference type="PROSITE" id="PS51379"/>
    </source>
</evidence>
<dbReference type="PANTHER" id="PTHR30176">
    <property type="entry name" value="FERREDOXIN-TYPE PROTEIN NAPH"/>
    <property type="match status" value="1"/>
</dbReference>
<evidence type="ECO:0000313" key="9">
    <source>
        <dbReference type="EMBL" id="MBO8480189.1"/>
    </source>
</evidence>
<proteinExistence type="predicted"/>
<keyword evidence="6" id="KW-0411">Iron-sulfur</keyword>
<evidence type="ECO:0000256" key="3">
    <source>
        <dbReference type="ARBA" id="ARBA00022723"/>
    </source>
</evidence>
<keyword evidence="3" id="KW-0479">Metal-binding</keyword>
<dbReference type="GO" id="GO:0005886">
    <property type="term" value="C:plasma membrane"/>
    <property type="evidence" value="ECO:0007669"/>
    <property type="project" value="TreeGrafter"/>
</dbReference>
<accession>A0A9D9IY28</accession>
<reference evidence="9" key="2">
    <citation type="journal article" date="2021" name="PeerJ">
        <title>Extensive microbial diversity within the chicken gut microbiome revealed by metagenomics and culture.</title>
        <authorList>
            <person name="Gilroy R."/>
            <person name="Ravi A."/>
            <person name="Getino M."/>
            <person name="Pursley I."/>
            <person name="Horton D.L."/>
            <person name="Alikhan N.F."/>
            <person name="Baker D."/>
            <person name="Gharbi K."/>
            <person name="Hall N."/>
            <person name="Watson M."/>
            <person name="Adriaenssens E.M."/>
            <person name="Foster-Nyarko E."/>
            <person name="Jarju S."/>
            <person name="Secka A."/>
            <person name="Antonio M."/>
            <person name="Oren A."/>
            <person name="Chaudhuri R.R."/>
            <person name="La Ragione R."/>
            <person name="Hildebrand F."/>
            <person name="Pallen M.J."/>
        </authorList>
    </citation>
    <scope>NUCLEOTIDE SEQUENCE</scope>
    <source>
        <strain evidence="9">B3-1481</strain>
    </source>
</reference>
<dbReference type="PROSITE" id="PS51379">
    <property type="entry name" value="4FE4S_FER_2"/>
    <property type="match status" value="2"/>
</dbReference>
<feature type="non-terminal residue" evidence="9">
    <location>
        <position position="323"/>
    </location>
</feature>
<feature type="transmembrane region" description="Helical" evidence="7">
    <location>
        <begin position="7"/>
        <end position="29"/>
    </location>
</feature>
<dbReference type="GO" id="GO:0046872">
    <property type="term" value="F:metal ion binding"/>
    <property type="evidence" value="ECO:0007669"/>
    <property type="project" value="UniProtKB-KW"/>
</dbReference>
<keyword evidence="7" id="KW-0472">Membrane</keyword>
<keyword evidence="5" id="KW-0408">Iron</keyword>
<gene>
    <name evidence="9" type="ORF">IAB76_03640</name>
</gene>
<dbReference type="Pfam" id="PF12801">
    <property type="entry name" value="Fer4_5"/>
    <property type="match status" value="2"/>
</dbReference>
<keyword evidence="7" id="KW-1133">Transmembrane helix</keyword>
<evidence type="ECO:0000313" key="10">
    <source>
        <dbReference type="Proteomes" id="UP000823769"/>
    </source>
</evidence>
<dbReference type="InterPro" id="IPR051684">
    <property type="entry name" value="Electron_Trans/Redox"/>
</dbReference>
<dbReference type="Gene3D" id="3.30.70.20">
    <property type="match status" value="1"/>
</dbReference>
<dbReference type="Proteomes" id="UP000823769">
    <property type="component" value="Unassembled WGS sequence"/>
</dbReference>
<evidence type="ECO:0000256" key="5">
    <source>
        <dbReference type="ARBA" id="ARBA00023004"/>
    </source>
</evidence>
<dbReference type="PANTHER" id="PTHR30176:SF3">
    <property type="entry name" value="FERREDOXIN-TYPE PROTEIN NAPH"/>
    <property type="match status" value="1"/>
</dbReference>
<feature type="domain" description="4Fe-4S ferredoxin-type" evidence="8">
    <location>
        <begin position="216"/>
        <end position="245"/>
    </location>
</feature>
<dbReference type="EMBL" id="JADILW010000055">
    <property type="protein sequence ID" value="MBO8480189.1"/>
    <property type="molecule type" value="Genomic_DNA"/>
</dbReference>
<dbReference type="GO" id="GO:0051539">
    <property type="term" value="F:4 iron, 4 sulfur cluster binding"/>
    <property type="evidence" value="ECO:0007669"/>
    <property type="project" value="UniProtKB-KW"/>
</dbReference>
<feature type="domain" description="4Fe-4S ferredoxin-type" evidence="8">
    <location>
        <begin position="247"/>
        <end position="272"/>
    </location>
</feature>
<reference evidence="9" key="1">
    <citation type="submission" date="2020-10" db="EMBL/GenBank/DDBJ databases">
        <authorList>
            <person name="Gilroy R."/>
        </authorList>
    </citation>
    <scope>NUCLEOTIDE SEQUENCE</scope>
    <source>
        <strain evidence="9">B3-1481</strain>
    </source>
</reference>
<keyword evidence="1" id="KW-0813">Transport</keyword>
<keyword evidence="7" id="KW-0812">Transmembrane</keyword>
<evidence type="ECO:0000256" key="7">
    <source>
        <dbReference type="SAM" id="Phobius"/>
    </source>
</evidence>
<feature type="transmembrane region" description="Helical" evidence="7">
    <location>
        <begin position="49"/>
        <end position="73"/>
    </location>
</feature>
<name>A0A9D9IY28_9BACT</name>
<protein>
    <submittedName>
        <fullName evidence="9">4Fe-4S binding protein</fullName>
    </submittedName>
</protein>
<evidence type="ECO:0000256" key="4">
    <source>
        <dbReference type="ARBA" id="ARBA00022982"/>
    </source>
</evidence>
<dbReference type="InterPro" id="IPR017896">
    <property type="entry name" value="4Fe4S_Fe-S-bd"/>
</dbReference>
<evidence type="ECO:0000256" key="6">
    <source>
        <dbReference type="ARBA" id="ARBA00023014"/>
    </source>
</evidence>
<dbReference type="AlphaFoldDB" id="A0A9D9IY28"/>